<dbReference type="RefSeq" id="WP_044315173.1">
    <property type="nucleotide sequence ID" value="NZ_JBITTV010000002.1"/>
</dbReference>
<name>A0A0D7E4E8_STUST</name>
<dbReference type="AlphaFoldDB" id="A0A0D7E4E8"/>
<sequence length="239" mass="27818">MSRPLVLPAREARTSTFQRWWNTQGEWVEEPNQRRAGESGVQRIRLRDPQQPLLYCKRQIGHLYRSLLHPFGRPTVLRELQALQAFARLGVQVPELVYFGTRQQAGQWQALLVTAELEGFVSLEDWYQQDLGGRFGPTVQERMLAAVGITLARIHQARWQHGCCYPKHIFIRVQGEGDAASVEVALLDLEKSRRRLRRSAAARHDLRQLKRHRQAMPEQDWQRLLAAHRTFSELRCDVI</sequence>
<dbReference type="Proteomes" id="UP000032439">
    <property type="component" value="Unassembled WGS sequence"/>
</dbReference>
<dbReference type="PIRSF" id="PIRSF026326">
    <property type="entry name" value="InaA"/>
    <property type="match status" value="1"/>
</dbReference>
<dbReference type="InterPro" id="IPR011009">
    <property type="entry name" value="Kinase-like_dom_sf"/>
</dbReference>
<dbReference type="InterPro" id="IPR027023">
    <property type="entry name" value="Put_LipoPS_kinase_InaA"/>
</dbReference>
<dbReference type="Pfam" id="PF06293">
    <property type="entry name" value="Kdo"/>
    <property type="match status" value="1"/>
</dbReference>
<evidence type="ECO:0000313" key="2">
    <source>
        <dbReference type="Proteomes" id="UP000032439"/>
    </source>
</evidence>
<comment type="caution">
    <text evidence="1">The sequence shown here is derived from an EMBL/GenBank/DDBJ whole genome shotgun (WGS) entry which is preliminary data.</text>
</comment>
<dbReference type="PATRIC" id="fig|316.110.peg.173"/>
<accession>A0A0D7E4E8</accession>
<gene>
    <name evidence="1" type="ORF">LO50_12220</name>
</gene>
<reference evidence="1 2" key="1">
    <citation type="submission" date="2014-11" db="EMBL/GenBank/DDBJ databases">
        <title>Genomics and ecophysiology of heterotrophic nitrogen fixing bacteria isolated from estuarine surface water.</title>
        <authorList>
            <person name="Bentzon-Tilia M."/>
            <person name="Severin I."/>
            <person name="Hansen L.H."/>
            <person name="Riemann L."/>
        </authorList>
    </citation>
    <scope>NUCLEOTIDE SEQUENCE [LARGE SCALE GENOMIC DNA]</scope>
    <source>
        <strain evidence="1 2">BAL361</strain>
    </source>
</reference>
<proteinExistence type="predicted"/>
<organism evidence="1 2">
    <name type="scientific">Stutzerimonas stutzeri</name>
    <name type="common">Pseudomonas stutzeri</name>
    <dbReference type="NCBI Taxonomy" id="316"/>
    <lineage>
        <taxon>Bacteria</taxon>
        <taxon>Pseudomonadati</taxon>
        <taxon>Pseudomonadota</taxon>
        <taxon>Gammaproteobacteria</taxon>
        <taxon>Pseudomonadales</taxon>
        <taxon>Pseudomonadaceae</taxon>
        <taxon>Stutzerimonas</taxon>
    </lineage>
</organism>
<dbReference type="EMBL" id="JXXD01000111">
    <property type="protein sequence ID" value="KIZ35733.1"/>
    <property type="molecule type" value="Genomic_DNA"/>
</dbReference>
<evidence type="ECO:0000313" key="1">
    <source>
        <dbReference type="EMBL" id="KIZ35733.1"/>
    </source>
</evidence>
<dbReference type="SUPFAM" id="SSF56112">
    <property type="entry name" value="Protein kinase-like (PK-like)"/>
    <property type="match status" value="1"/>
</dbReference>
<protein>
    <submittedName>
        <fullName evidence="1">InaA protein</fullName>
    </submittedName>
</protein>